<dbReference type="RefSeq" id="WP_242977685.1">
    <property type="nucleotide sequence ID" value="NZ_PVXP01000066.1"/>
</dbReference>
<gene>
    <name evidence="1" type="primary">pgdA_2</name>
    <name evidence="1" type="ORF">CLLU_30710</name>
</gene>
<dbReference type="Gene3D" id="3.20.20.370">
    <property type="entry name" value="Glycoside hydrolase/deacetylase"/>
    <property type="match status" value="1"/>
</dbReference>
<keyword evidence="2" id="KW-1185">Reference proteome</keyword>
<dbReference type="GO" id="GO:0016787">
    <property type="term" value="F:hydrolase activity"/>
    <property type="evidence" value="ECO:0007669"/>
    <property type="project" value="UniProtKB-KW"/>
</dbReference>
<evidence type="ECO:0000313" key="2">
    <source>
        <dbReference type="Proteomes" id="UP000237798"/>
    </source>
</evidence>
<name>A0A2T0BCP0_9CLOT</name>
<organism evidence="1 2">
    <name type="scientific">Clostridium luticellarii</name>
    <dbReference type="NCBI Taxonomy" id="1691940"/>
    <lineage>
        <taxon>Bacteria</taxon>
        <taxon>Bacillati</taxon>
        <taxon>Bacillota</taxon>
        <taxon>Clostridia</taxon>
        <taxon>Eubacteriales</taxon>
        <taxon>Clostridiaceae</taxon>
        <taxon>Clostridium</taxon>
    </lineage>
</organism>
<dbReference type="InterPro" id="IPR011330">
    <property type="entry name" value="Glyco_hydro/deAcase_b/a-brl"/>
</dbReference>
<dbReference type="Proteomes" id="UP000237798">
    <property type="component" value="Unassembled WGS sequence"/>
</dbReference>
<evidence type="ECO:0000313" key="1">
    <source>
        <dbReference type="EMBL" id="PRR81670.1"/>
    </source>
</evidence>
<keyword evidence="1" id="KW-0378">Hydrolase</keyword>
<accession>A0A2T0BCP0</accession>
<reference evidence="1 2" key="1">
    <citation type="submission" date="2018-03" db="EMBL/GenBank/DDBJ databases">
        <title>Genome sequence of Clostridium luticellarii DSM 29923.</title>
        <authorList>
            <person name="Poehlein A."/>
            <person name="Daniel R."/>
        </authorList>
    </citation>
    <scope>NUCLEOTIDE SEQUENCE [LARGE SCALE GENOMIC DNA]</scope>
    <source>
        <strain evidence="1 2">DSM 29923</strain>
    </source>
</reference>
<proteinExistence type="predicted"/>
<dbReference type="GO" id="GO:0005975">
    <property type="term" value="P:carbohydrate metabolic process"/>
    <property type="evidence" value="ECO:0007669"/>
    <property type="project" value="InterPro"/>
</dbReference>
<comment type="caution">
    <text evidence="1">The sequence shown here is derived from an EMBL/GenBank/DDBJ whole genome shotgun (WGS) entry which is preliminary data.</text>
</comment>
<dbReference type="EC" id="3.5.1.104" evidence="1"/>
<dbReference type="AlphaFoldDB" id="A0A2T0BCP0"/>
<dbReference type="EMBL" id="PVXP01000066">
    <property type="protein sequence ID" value="PRR81670.1"/>
    <property type="molecule type" value="Genomic_DNA"/>
</dbReference>
<protein>
    <submittedName>
        <fullName evidence="1">Peptidoglycan-N-acetylglucosamine deacetylase</fullName>
        <ecNumber evidence="1">3.5.1.104</ecNumber>
    </submittedName>
</protein>
<dbReference type="SUPFAM" id="SSF88713">
    <property type="entry name" value="Glycoside hydrolase/deacetylase"/>
    <property type="match status" value="1"/>
</dbReference>
<sequence length="134" mass="15429">MCRDVIKNITNKEPISYTRLPGGSTNLVASKKNLTLIKEALNNKDIKCVDWNVCSGDADSHEVAVEKIKRNVEDQCKNKKFAVVLMHDTYYKHFTVESLPEIIAYLKTQKFTFRTFEDLTETEKKEMINLGIIK</sequence>